<keyword evidence="1" id="KW-0812">Transmembrane</keyword>
<name>A0A7M2SBJ5_9ACTN</name>
<feature type="domain" description="DUF4333" evidence="2">
    <location>
        <begin position="52"/>
        <end position="113"/>
    </location>
</feature>
<evidence type="ECO:0000313" key="3">
    <source>
        <dbReference type="EMBL" id="QOV33115.1"/>
    </source>
</evidence>
<evidence type="ECO:0000313" key="4">
    <source>
        <dbReference type="Proteomes" id="UP000594205"/>
    </source>
</evidence>
<gene>
    <name evidence="3" type="ORF">IM697_22885</name>
</gene>
<dbReference type="EMBL" id="CP063373">
    <property type="protein sequence ID" value="QOV33115.1"/>
    <property type="molecule type" value="Genomic_DNA"/>
</dbReference>
<protein>
    <submittedName>
        <fullName evidence="3">DUF4333 domain-containing protein</fullName>
    </submittedName>
</protein>
<dbReference type="InterPro" id="IPR025637">
    <property type="entry name" value="DUF4333"/>
</dbReference>
<reference evidence="3 4" key="1">
    <citation type="submission" date="2020-10" db="EMBL/GenBank/DDBJ databases">
        <title>Streptomyces ferrugineus complate genome analysis.</title>
        <authorList>
            <person name="Anwar N."/>
        </authorList>
    </citation>
    <scope>NUCLEOTIDE SEQUENCE [LARGE SCALE GENOMIC DNA]</scope>
    <source>
        <strain evidence="3 4">CCTCC AA2014009</strain>
    </source>
</reference>
<dbReference type="RefSeq" id="WP_194037761.1">
    <property type="nucleotide sequence ID" value="NZ_CP063373.1"/>
</dbReference>
<dbReference type="Proteomes" id="UP000594205">
    <property type="component" value="Chromosome"/>
</dbReference>
<feature type="transmembrane region" description="Helical" evidence="1">
    <location>
        <begin position="6"/>
        <end position="28"/>
    </location>
</feature>
<evidence type="ECO:0000259" key="2">
    <source>
        <dbReference type="Pfam" id="PF14230"/>
    </source>
</evidence>
<keyword evidence="1" id="KW-1133">Transmembrane helix</keyword>
<dbReference type="Pfam" id="PF14230">
    <property type="entry name" value="DUF4333"/>
    <property type="match status" value="1"/>
</dbReference>
<organism evidence="3 4">
    <name type="scientific">Streptomyces ferrugineus</name>
    <dbReference type="NCBI Taxonomy" id="1413221"/>
    <lineage>
        <taxon>Bacteria</taxon>
        <taxon>Bacillati</taxon>
        <taxon>Actinomycetota</taxon>
        <taxon>Actinomycetes</taxon>
        <taxon>Kitasatosporales</taxon>
        <taxon>Streptomycetaceae</taxon>
        <taxon>Streptomyces</taxon>
    </lineage>
</organism>
<keyword evidence="4" id="KW-1185">Reference proteome</keyword>
<proteinExistence type="predicted"/>
<evidence type="ECO:0000256" key="1">
    <source>
        <dbReference type="SAM" id="Phobius"/>
    </source>
</evidence>
<accession>A0A7M2SBJ5</accession>
<keyword evidence="1" id="KW-0472">Membrane</keyword>
<sequence>MQRNKFAVGVIGGATAVVALGGLGTYLLSGTESTSRLDEHSTASVNGHKALASRIVEGRTESKYHPLPWVGSKVTGVTCPTGLKAVTGATITCTGKRNDSEVVRIPVRVTRADAKSVTWKFER</sequence>
<dbReference type="KEGG" id="sfeu:IM697_22885"/>
<dbReference type="AlphaFoldDB" id="A0A7M2SBJ5"/>